<sequence>MPHLPTWEMIIVAKPALLAKLTAKDGQRDALLSVIADLGMRNVSGEPGTEIYVAHKDQNDENVVWFYEMYSDSDALAAHGGSDAMKDFGRATGEYMASRPDLIFLEPVCAKGLEL</sequence>
<accession>A0A381R1A5</accession>
<dbReference type="EMBL" id="UINC01001638">
    <property type="protein sequence ID" value="SUZ85491.1"/>
    <property type="molecule type" value="Genomic_DNA"/>
</dbReference>
<dbReference type="Gene3D" id="3.30.70.100">
    <property type="match status" value="1"/>
</dbReference>
<evidence type="ECO:0000259" key="1">
    <source>
        <dbReference type="PROSITE" id="PS51725"/>
    </source>
</evidence>
<reference evidence="2" key="1">
    <citation type="submission" date="2018-05" db="EMBL/GenBank/DDBJ databases">
        <authorList>
            <person name="Lanie J.A."/>
            <person name="Ng W.-L."/>
            <person name="Kazmierczak K.M."/>
            <person name="Andrzejewski T.M."/>
            <person name="Davidsen T.M."/>
            <person name="Wayne K.J."/>
            <person name="Tettelin H."/>
            <person name="Glass J.I."/>
            <person name="Rusch D."/>
            <person name="Podicherti R."/>
            <person name="Tsui H.-C.T."/>
            <person name="Winkler M.E."/>
        </authorList>
    </citation>
    <scope>NUCLEOTIDE SEQUENCE</scope>
</reference>
<proteinExistence type="predicted"/>
<dbReference type="PROSITE" id="PS51725">
    <property type="entry name" value="ABM"/>
    <property type="match status" value="1"/>
</dbReference>
<protein>
    <recommendedName>
        <fullName evidence="1">ABM domain-containing protein</fullName>
    </recommendedName>
</protein>
<dbReference type="AlphaFoldDB" id="A0A381R1A5"/>
<dbReference type="InterPro" id="IPR007138">
    <property type="entry name" value="ABM_dom"/>
</dbReference>
<dbReference type="InterPro" id="IPR050744">
    <property type="entry name" value="AI-2_Isomerase_LsrG"/>
</dbReference>
<evidence type="ECO:0000313" key="2">
    <source>
        <dbReference type="EMBL" id="SUZ85491.1"/>
    </source>
</evidence>
<dbReference type="Pfam" id="PF03992">
    <property type="entry name" value="ABM"/>
    <property type="match status" value="1"/>
</dbReference>
<name>A0A381R1A5_9ZZZZ</name>
<dbReference type="SUPFAM" id="SSF54909">
    <property type="entry name" value="Dimeric alpha+beta barrel"/>
    <property type="match status" value="1"/>
</dbReference>
<gene>
    <name evidence="2" type="ORF">METZ01_LOCUS38345</name>
</gene>
<feature type="domain" description="ABM" evidence="1">
    <location>
        <begin position="15"/>
        <end position="104"/>
    </location>
</feature>
<dbReference type="InterPro" id="IPR011008">
    <property type="entry name" value="Dimeric_a/b-barrel"/>
</dbReference>
<organism evidence="2">
    <name type="scientific">marine metagenome</name>
    <dbReference type="NCBI Taxonomy" id="408172"/>
    <lineage>
        <taxon>unclassified sequences</taxon>
        <taxon>metagenomes</taxon>
        <taxon>ecological metagenomes</taxon>
    </lineage>
</organism>
<dbReference type="PANTHER" id="PTHR33336:SF15">
    <property type="entry name" value="ABM DOMAIN-CONTAINING PROTEIN"/>
    <property type="match status" value="1"/>
</dbReference>
<dbReference type="GO" id="GO:0003824">
    <property type="term" value="F:catalytic activity"/>
    <property type="evidence" value="ECO:0007669"/>
    <property type="project" value="TreeGrafter"/>
</dbReference>
<dbReference type="PANTHER" id="PTHR33336">
    <property type="entry name" value="QUINOL MONOOXYGENASE YGIN-RELATED"/>
    <property type="match status" value="1"/>
</dbReference>